<protein>
    <submittedName>
        <fullName evidence="1">Uncharacterized protein</fullName>
    </submittedName>
</protein>
<dbReference type="AlphaFoldDB" id="A0A7J7R2G0"/>
<evidence type="ECO:0000313" key="2">
    <source>
        <dbReference type="Proteomes" id="UP000585614"/>
    </source>
</evidence>
<name>A0A7J7R2G0_RHIFE</name>
<comment type="caution">
    <text evidence="1">The sequence shown here is derived from an EMBL/GenBank/DDBJ whole genome shotgun (WGS) entry which is preliminary data.</text>
</comment>
<evidence type="ECO:0000313" key="1">
    <source>
        <dbReference type="EMBL" id="KAF6270223.1"/>
    </source>
</evidence>
<organism evidence="1 2">
    <name type="scientific">Rhinolophus ferrumequinum</name>
    <name type="common">Greater horseshoe bat</name>
    <dbReference type="NCBI Taxonomy" id="59479"/>
    <lineage>
        <taxon>Eukaryota</taxon>
        <taxon>Metazoa</taxon>
        <taxon>Chordata</taxon>
        <taxon>Craniata</taxon>
        <taxon>Vertebrata</taxon>
        <taxon>Euteleostomi</taxon>
        <taxon>Mammalia</taxon>
        <taxon>Eutheria</taxon>
        <taxon>Laurasiatheria</taxon>
        <taxon>Chiroptera</taxon>
        <taxon>Yinpterochiroptera</taxon>
        <taxon>Rhinolophoidea</taxon>
        <taxon>Rhinolophidae</taxon>
        <taxon>Rhinolophinae</taxon>
        <taxon>Rhinolophus</taxon>
    </lineage>
</organism>
<gene>
    <name evidence="1" type="ORF">mRhiFer1_009682</name>
</gene>
<accession>A0A7J7R2G0</accession>
<reference evidence="1 2" key="1">
    <citation type="journal article" date="2020" name="Nature">
        <title>Six reference-quality genomes reveal evolution of bat adaptations.</title>
        <authorList>
            <person name="Jebb D."/>
            <person name="Huang Z."/>
            <person name="Pippel M."/>
            <person name="Hughes G.M."/>
            <person name="Lavrichenko K."/>
            <person name="Devanna P."/>
            <person name="Winkler S."/>
            <person name="Jermiin L.S."/>
            <person name="Skirmuntt E.C."/>
            <person name="Katzourakis A."/>
            <person name="Burkitt-Gray L."/>
            <person name="Ray D.A."/>
            <person name="Sullivan K.A.M."/>
            <person name="Roscito J.G."/>
            <person name="Kirilenko B.M."/>
            <person name="Davalos L.M."/>
            <person name="Corthals A.P."/>
            <person name="Power M.L."/>
            <person name="Jones G."/>
            <person name="Ransome R.D."/>
            <person name="Dechmann D.K.N."/>
            <person name="Locatelli A.G."/>
            <person name="Puechmaille S.J."/>
            <person name="Fedrigo O."/>
            <person name="Jarvis E.D."/>
            <person name="Hiller M."/>
            <person name="Vernes S.C."/>
            <person name="Myers E.W."/>
            <person name="Teeling E.C."/>
        </authorList>
    </citation>
    <scope>NUCLEOTIDE SEQUENCE [LARGE SCALE GENOMIC DNA]</scope>
    <source>
        <strain evidence="1">MRhiFer1</strain>
        <tissue evidence="1">Lung</tissue>
    </source>
</reference>
<proteinExistence type="predicted"/>
<dbReference type="EMBL" id="JACAGC010000033">
    <property type="protein sequence ID" value="KAF6270223.1"/>
    <property type="molecule type" value="Genomic_DNA"/>
</dbReference>
<sequence>MMTSEMFCIIFLEQLVPSWLPPSFLSNEHCPSAQTQAQRHREVSRLRNVTSREGSDLNPGLSMFFPRSPSSSPAACGLYDPWQVAFGGRSFCVWTHRSRVIFLLMLKNQGLPGGNADVESVTLFWVTCEDVTYCRGWRGAWCLHPQ</sequence>
<dbReference type="Proteomes" id="UP000585614">
    <property type="component" value="Unassembled WGS sequence"/>
</dbReference>